<proteinExistence type="predicted"/>
<evidence type="ECO:0000256" key="1">
    <source>
        <dbReference type="SAM" id="Phobius"/>
    </source>
</evidence>
<keyword evidence="1" id="KW-1133">Transmembrane helix</keyword>
<sequence length="154" mass="16115">MISTPGHLAERLAVLLPGGRDVSERGTGILGTTIGVASMIAMLGFASNVSLGLWTRSTVDSVAFDAARRVATAPISEPQSAVSLGQIEAAAIDHARQSLGSYGQRVVLEFEHPNSSVVVLHVRSPAMGLLPRLISAGPILGAVDRRIIIRKEGK</sequence>
<name>A0A6J6YSC4_9ZZZZ</name>
<protein>
    <submittedName>
        <fullName evidence="2">Unannotated protein</fullName>
    </submittedName>
</protein>
<gene>
    <name evidence="2" type="ORF">UFOPK3046_01230</name>
</gene>
<keyword evidence="1" id="KW-0812">Transmembrane</keyword>
<keyword evidence="1" id="KW-0472">Membrane</keyword>
<evidence type="ECO:0000313" key="2">
    <source>
        <dbReference type="EMBL" id="CAB4812352.1"/>
    </source>
</evidence>
<accession>A0A6J6YSC4</accession>
<dbReference type="EMBL" id="CAFAAQ010000115">
    <property type="protein sequence ID" value="CAB4812352.1"/>
    <property type="molecule type" value="Genomic_DNA"/>
</dbReference>
<reference evidence="2" key="1">
    <citation type="submission" date="2020-05" db="EMBL/GenBank/DDBJ databases">
        <authorList>
            <person name="Chiriac C."/>
            <person name="Salcher M."/>
            <person name="Ghai R."/>
            <person name="Kavagutti S V."/>
        </authorList>
    </citation>
    <scope>NUCLEOTIDE SEQUENCE</scope>
</reference>
<organism evidence="2">
    <name type="scientific">freshwater metagenome</name>
    <dbReference type="NCBI Taxonomy" id="449393"/>
    <lineage>
        <taxon>unclassified sequences</taxon>
        <taxon>metagenomes</taxon>
        <taxon>ecological metagenomes</taxon>
    </lineage>
</organism>
<dbReference type="AlphaFoldDB" id="A0A6J6YSC4"/>
<feature type="transmembrane region" description="Helical" evidence="1">
    <location>
        <begin position="26"/>
        <end position="46"/>
    </location>
</feature>